<reference evidence="1" key="2">
    <citation type="submission" date="2020-09" db="EMBL/GenBank/DDBJ databases">
        <authorList>
            <person name="Sun Q."/>
            <person name="Ohkuma M."/>
        </authorList>
    </citation>
    <scope>NUCLEOTIDE SEQUENCE</scope>
    <source>
        <strain evidence="1">JCM 15759</strain>
    </source>
</reference>
<dbReference type="EMBL" id="BMON01000003">
    <property type="protein sequence ID" value="GGM48015.1"/>
    <property type="molecule type" value="Genomic_DNA"/>
</dbReference>
<dbReference type="Proteomes" id="UP000656367">
    <property type="component" value="Unassembled WGS sequence"/>
</dbReference>
<evidence type="ECO:0000313" key="1">
    <source>
        <dbReference type="EMBL" id="GGM48015.1"/>
    </source>
</evidence>
<dbReference type="OrthoDB" id="350141at2157"/>
<organism evidence="1 2">
    <name type="scientific">Haloarcula argentinensis</name>
    <dbReference type="NCBI Taxonomy" id="43776"/>
    <lineage>
        <taxon>Archaea</taxon>
        <taxon>Methanobacteriati</taxon>
        <taxon>Methanobacteriota</taxon>
        <taxon>Stenosarchaea group</taxon>
        <taxon>Halobacteria</taxon>
        <taxon>Halobacteriales</taxon>
        <taxon>Haloarculaceae</taxon>
        <taxon>Haloarcula</taxon>
    </lineage>
</organism>
<accession>A0A830FX05</accession>
<dbReference type="AlphaFoldDB" id="A0A830FX05"/>
<gene>
    <name evidence="1" type="ORF">GCM10009006_31550</name>
</gene>
<dbReference type="RefSeq" id="WP_188853477.1">
    <property type="nucleotide sequence ID" value="NZ_BMON01000003.1"/>
</dbReference>
<name>A0A830FX05_HALAR</name>
<reference evidence="1" key="1">
    <citation type="journal article" date="2014" name="Int. J. Syst. Evol. Microbiol.">
        <title>Complete genome sequence of Corynebacterium casei LMG S-19264T (=DSM 44701T), isolated from a smear-ripened cheese.</title>
        <authorList>
            <consortium name="US DOE Joint Genome Institute (JGI-PGF)"/>
            <person name="Walter F."/>
            <person name="Albersmeier A."/>
            <person name="Kalinowski J."/>
            <person name="Ruckert C."/>
        </authorList>
    </citation>
    <scope>NUCLEOTIDE SEQUENCE</scope>
    <source>
        <strain evidence="1">JCM 15759</strain>
    </source>
</reference>
<protein>
    <submittedName>
        <fullName evidence="1">Uncharacterized protein</fullName>
    </submittedName>
</protein>
<proteinExistence type="predicted"/>
<comment type="caution">
    <text evidence="1">The sequence shown here is derived from an EMBL/GenBank/DDBJ whole genome shotgun (WGS) entry which is preliminary data.</text>
</comment>
<sequence>MSETESREEPDQTPVSEEEFKEHLSHLFEAMVAISPTRNYVSQMVHLLPEERRQMRYAYPELFERMETQEFLTEGFGLEISEEEVSTDHRGPSSDLSSLINDVMEFFDDEERRRLLGEYLDEEIPNPRREWIDHKLKMAVSEPNYGEEIRSIFNVMRKYGDQQNGYRLNTERIEELTDIEEGRIRDIKRFLVSELDVLRDSNGEFRFESVIMDYPGVVDSNLPSDD</sequence>
<evidence type="ECO:0000313" key="2">
    <source>
        <dbReference type="Proteomes" id="UP000656367"/>
    </source>
</evidence>